<dbReference type="Gene3D" id="3.30.160.60">
    <property type="entry name" value="Classic Zinc Finger"/>
    <property type="match status" value="4"/>
</dbReference>
<dbReference type="SMART" id="SM00451">
    <property type="entry name" value="ZnF_U1"/>
    <property type="match status" value="4"/>
</dbReference>
<organism evidence="3 4">
    <name type="scientific">Paramormyrops kingsleyae</name>
    <dbReference type="NCBI Taxonomy" id="1676925"/>
    <lineage>
        <taxon>Eukaryota</taxon>
        <taxon>Metazoa</taxon>
        <taxon>Chordata</taxon>
        <taxon>Craniata</taxon>
        <taxon>Vertebrata</taxon>
        <taxon>Euteleostomi</taxon>
        <taxon>Actinopterygii</taxon>
        <taxon>Neopterygii</taxon>
        <taxon>Teleostei</taxon>
        <taxon>Osteoglossocephala</taxon>
        <taxon>Osteoglossomorpha</taxon>
        <taxon>Osteoglossiformes</taxon>
        <taxon>Mormyridae</taxon>
        <taxon>Paramormyrops</taxon>
    </lineage>
</organism>
<dbReference type="GO" id="GO:0008270">
    <property type="term" value="F:zinc ion binding"/>
    <property type="evidence" value="ECO:0007669"/>
    <property type="project" value="InterPro"/>
</dbReference>
<feature type="compositionally biased region" description="Basic and acidic residues" evidence="1">
    <location>
        <begin position="477"/>
        <end position="531"/>
    </location>
</feature>
<feature type="region of interest" description="Disordered" evidence="1">
    <location>
        <begin position="161"/>
        <end position="194"/>
    </location>
</feature>
<feature type="compositionally biased region" description="Basic and acidic residues" evidence="1">
    <location>
        <begin position="410"/>
        <end position="420"/>
    </location>
</feature>
<protein>
    <submittedName>
        <fullName evidence="3">Zinc finger matrin-type protein 1-like</fullName>
    </submittedName>
</protein>
<dbReference type="PROSITE" id="PS00028">
    <property type="entry name" value="ZINC_FINGER_C2H2_1"/>
    <property type="match status" value="1"/>
</dbReference>
<reference evidence="3" key="1">
    <citation type="submission" date="2025-08" db="UniProtKB">
        <authorList>
            <consortium name="Ensembl"/>
        </authorList>
    </citation>
    <scope>IDENTIFICATION</scope>
</reference>
<dbReference type="CTD" id="84460"/>
<feature type="region of interest" description="Disordered" evidence="1">
    <location>
        <begin position="401"/>
        <end position="547"/>
    </location>
</feature>
<dbReference type="SMART" id="SM00355">
    <property type="entry name" value="ZnF_C2H2"/>
    <property type="match status" value="4"/>
</dbReference>
<dbReference type="RefSeq" id="XP_023667353.1">
    <property type="nucleotide sequence ID" value="XM_023811585.1"/>
</dbReference>
<dbReference type="AlphaFoldDB" id="A0A3B3T9J0"/>
<proteinExistence type="predicted"/>
<dbReference type="STRING" id="1676925.ENSPKIP00000038971"/>
<dbReference type="GeneID" id="111843761"/>
<feature type="compositionally biased region" description="Acidic residues" evidence="1">
    <location>
        <begin position="453"/>
        <end position="462"/>
    </location>
</feature>
<evidence type="ECO:0000256" key="1">
    <source>
        <dbReference type="SAM" id="MobiDB-lite"/>
    </source>
</evidence>
<dbReference type="PANTHER" id="PTHR46742:SF2">
    <property type="entry name" value="ZINC FINGER MATRIN-TYPE PROTEIN 1"/>
    <property type="match status" value="1"/>
</dbReference>
<dbReference type="GeneTree" id="ENSGT00940000156888"/>
<evidence type="ECO:0000259" key="2">
    <source>
        <dbReference type="PROSITE" id="PS00028"/>
    </source>
</evidence>
<name>A0A3B3T9J0_9TELE</name>
<dbReference type="InterPro" id="IPR036236">
    <property type="entry name" value="Znf_C2H2_sf"/>
</dbReference>
<dbReference type="InterPro" id="IPR013087">
    <property type="entry name" value="Znf_C2H2_type"/>
</dbReference>
<dbReference type="Proteomes" id="UP000261540">
    <property type="component" value="Unplaced"/>
</dbReference>
<evidence type="ECO:0000313" key="3">
    <source>
        <dbReference type="Ensembl" id="ENSPKIP00000038971.1"/>
    </source>
</evidence>
<feature type="compositionally biased region" description="Basic residues" evidence="1">
    <location>
        <begin position="532"/>
        <end position="543"/>
    </location>
</feature>
<feature type="domain" description="C2H2-type" evidence="2">
    <location>
        <begin position="205"/>
        <end position="227"/>
    </location>
</feature>
<dbReference type="Ensembl" id="ENSPKIT00000019969.1">
    <property type="protein sequence ID" value="ENSPKIP00000038971.1"/>
    <property type="gene ID" value="ENSPKIG00000016531.1"/>
</dbReference>
<dbReference type="InterPro" id="IPR003604">
    <property type="entry name" value="Matrin/U1-like-C_Znf_C2H2"/>
</dbReference>
<dbReference type="GO" id="GO:0003676">
    <property type="term" value="F:nucleic acid binding"/>
    <property type="evidence" value="ECO:0007669"/>
    <property type="project" value="InterPro"/>
</dbReference>
<feature type="compositionally biased region" description="Basic residues" evidence="1">
    <location>
        <begin position="435"/>
        <end position="448"/>
    </location>
</feature>
<reference evidence="3" key="2">
    <citation type="submission" date="2025-09" db="UniProtKB">
        <authorList>
            <consortium name="Ensembl"/>
        </authorList>
    </citation>
    <scope>IDENTIFICATION</scope>
</reference>
<dbReference type="Pfam" id="PF12874">
    <property type="entry name" value="zf-met"/>
    <property type="match status" value="4"/>
</dbReference>
<accession>A0A3B3T9J0</accession>
<sequence>MKMEPESVSIPQLAEAHIYKNYKCCNSNQASASVSDAEKVKNTHNTNISQSEAESSSELLRELLTDGYCHVCGAVLQFESQRVSHYEGKKHAQKVRLYLQSKRDEERSSSGRAVFQQKDGSVDKERFCELCNMVFSAPVVAKSHYEGKIHAKNLRRSGLISPASDQQETEDSVLQRNTVSPAGGIATPEEKTEQGLELSDPDRYCHLCSASFNNPQVAKQHYAGRRHQRSQARQRLLEQMGQDGEPSEQKTSSFTCPICCITLNSVEMYQAHMQGNKHQLKEKHVADLMSKSQKKVYSSFQDELADYIQVQKARGLEPRTTQLANAQEKEELQDRGAPFDGTADMTACEVIVLPPAHFPLPSKYPSFPPPPPIFGSGSRDPEGPCWNQFYVLPGPGGWQCHRGSNNGHRTGHESSLERESSGSTGTSSSSSSQKDRRRLHKRRGRRRRGREEEGSEEESEEEDLRRKRKRHRKKSRRHEEGRLEEQHRAKRSRKEEKTTKEEKDGENEQVKAGRNDMEKHPRAQQDHVKEGKTKHKKDKKRAKERVDEIDMRTEEEKLWDESILGLL</sequence>
<evidence type="ECO:0000313" key="4">
    <source>
        <dbReference type="Proteomes" id="UP000261540"/>
    </source>
</evidence>
<feature type="compositionally biased region" description="Low complexity" evidence="1">
    <location>
        <begin position="421"/>
        <end position="432"/>
    </location>
</feature>
<feature type="compositionally biased region" description="Basic residues" evidence="1">
    <location>
        <begin position="466"/>
        <end position="476"/>
    </location>
</feature>
<dbReference type="PANTHER" id="PTHR46742">
    <property type="entry name" value="LYSINE-RICH COILED-COIL PROTEIN 1"/>
    <property type="match status" value="1"/>
</dbReference>
<keyword evidence="4" id="KW-1185">Reference proteome</keyword>
<dbReference type="SUPFAM" id="SSF57667">
    <property type="entry name" value="beta-beta-alpha zinc fingers"/>
    <property type="match status" value="4"/>
</dbReference>